<sequence>MPNAKPKVDHSERAARDLLNRKVREGVIDRRNANQIIKVGLPFVRSMLAEWRRDGCSPTWITGKFQSIRAEAVEKCEAASNPIVQRMTLTRVVAAEMYLAVWAGMQADLGQYNADLRSEREIDI</sequence>
<keyword evidence="2" id="KW-1185">Reference proteome</keyword>
<dbReference type="AlphaFoldDB" id="A0A9X2LYH3"/>
<reference evidence="1" key="1">
    <citation type="submission" date="2022-06" db="EMBL/GenBank/DDBJ databases">
        <title>WGS of actinobacteria.</title>
        <authorList>
            <person name="Thawai C."/>
        </authorList>
    </citation>
    <scope>NUCLEOTIDE SEQUENCE</scope>
    <source>
        <strain evidence="1">DSM 42010</strain>
    </source>
</reference>
<proteinExistence type="predicted"/>
<evidence type="ECO:0000313" key="2">
    <source>
        <dbReference type="Proteomes" id="UP001142400"/>
    </source>
</evidence>
<comment type="caution">
    <text evidence="1">The sequence shown here is derived from an EMBL/GenBank/DDBJ whole genome shotgun (WGS) entry which is preliminary data.</text>
</comment>
<name>A0A9X2LYH3_STRMQ</name>
<organism evidence="1 2">
    <name type="scientific">Streptomyces malaysiensis subsp. samsunensis</name>
    <dbReference type="NCBI Taxonomy" id="459658"/>
    <lineage>
        <taxon>Bacteria</taxon>
        <taxon>Bacillati</taxon>
        <taxon>Actinomycetota</taxon>
        <taxon>Actinomycetes</taxon>
        <taxon>Kitasatosporales</taxon>
        <taxon>Streptomycetaceae</taxon>
        <taxon>Streptomyces</taxon>
        <taxon>Streptomyces violaceusniger group</taxon>
    </lineage>
</organism>
<dbReference type="RefSeq" id="WP_257632697.1">
    <property type="nucleotide sequence ID" value="NZ_JANIIC010000027.1"/>
</dbReference>
<evidence type="ECO:0000313" key="1">
    <source>
        <dbReference type="EMBL" id="MCQ8831818.1"/>
    </source>
</evidence>
<dbReference type="Proteomes" id="UP001142400">
    <property type="component" value="Unassembled WGS sequence"/>
</dbReference>
<accession>A0A9X2LYH3</accession>
<protein>
    <submittedName>
        <fullName evidence="1">Uncharacterized protein</fullName>
    </submittedName>
</protein>
<dbReference type="EMBL" id="JANIIC010000027">
    <property type="protein sequence ID" value="MCQ8831818.1"/>
    <property type="molecule type" value="Genomic_DNA"/>
</dbReference>
<gene>
    <name evidence="1" type="ORF">NQU54_22780</name>
</gene>